<dbReference type="RefSeq" id="WP_110311411.1">
    <property type="nucleotide sequence ID" value="NZ_QICL01000019.1"/>
</dbReference>
<dbReference type="Pfam" id="PF08885">
    <property type="entry name" value="GSCFA"/>
    <property type="match status" value="1"/>
</dbReference>
<comment type="caution">
    <text evidence="2">The sequence shown here is derived from an EMBL/GenBank/DDBJ whole genome shotgun (WGS) entry which is preliminary data.</text>
</comment>
<reference evidence="2 3" key="1">
    <citation type="submission" date="2018-03" db="EMBL/GenBank/DDBJ databases">
        <title>Genomic Encyclopedia of Archaeal and Bacterial Type Strains, Phase II (KMG-II): from individual species to whole genera.</title>
        <authorList>
            <person name="Goeker M."/>
        </authorList>
    </citation>
    <scope>NUCLEOTIDE SEQUENCE [LARGE SCALE GENOMIC DNA]</scope>
    <source>
        <strain evidence="2 3">DSM 100214</strain>
    </source>
</reference>
<accession>A0A2V3PLD5</accession>
<name>A0A2V3PLD5_9BACT</name>
<dbReference type="EMBL" id="QICL01000019">
    <property type="protein sequence ID" value="PXV62499.1"/>
    <property type="molecule type" value="Genomic_DNA"/>
</dbReference>
<evidence type="ECO:0000313" key="3">
    <source>
        <dbReference type="Proteomes" id="UP000247973"/>
    </source>
</evidence>
<keyword evidence="3" id="KW-1185">Reference proteome</keyword>
<dbReference type="InterPro" id="IPR014982">
    <property type="entry name" value="GSCFA"/>
</dbReference>
<dbReference type="OrthoDB" id="9807687at2"/>
<evidence type="ECO:0000259" key="1">
    <source>
        <dbReference type="Pfam" id="PF08885"/>
    </source>
</evidence>
<protein>
    <submittedName>
        <fullName evidence="2">GSCFA family protein</fullName>
    </submittedName>
</protein>
<gene>
    <name evidence="2" type="ORF">CLV62_11941</name>
</gene>
<dbReference type="AlphaFoldDB" id="A0A2V3PLD5"/>
<dbReference type="Proteomes" id="UP000247973">
    <property type="component" value="Unassembled WGS sequence"/>
</dbReference>
<organism evidence="2 3">
    <name type="scientific">Dysgonomonas alginatilytica</name>
    <dbReference type="NCBI Taxonomy" id="1605892"/>
    <lineage>
        <taxon>Bacteria</taxon>
        <taxon>Pseudomonadati</taxon>
        <taxon>Bacteroidota</taxon>
        <taxon>Bacteroidia</taxon>
        <taxon>Bacteroidales</taxon>
        <taxon>Dysgonomonadaceae</taxon>
        <taxon>Dysgonomonas</taxon>
    </lineage>
</organism>
<evidence type="ECO:0000313" key="2">
    <source>
        <dbReference type="EMBL" id="PXV62499.1"/>
    </source>
</evidence>
<sequence length="327" mass="38420">MEFRKKVEVPKSELRINHQTKIVLFGSCFAENIGKKLLENKFSVNVNPFGVLYNPASIAQAIEMLQQNRVFTEDDIFHHQGIYRTYFHHSVFSSSDKDSFLKTINETREKASADLKEAEVLLITFGTAYAFNLKETEQVVANCHKQPLNIFNREKLSVSEIVFSWSKLIEESLRINPDLKIMFTVSPIRHWKDGAHNNQLSKAVLLLAIDELMNKFSNLYYFPSYEIVLDELRDYRFYAEDMIHPNDVAIQYIWDVFTATYLDEETRKLCVEWQNISRAIGHRPFNEETEEHKQFLKQTLLKVKSLRNKYPYSDCEKELLLLEKKLS</sequence>
<dbReference type="SUPFAM" id="SSF52266">
    <property type="entry name" value="SGNH hydrolase"/>
    <property type="match status" value="1"/>
</dbReference>
<feature type="domain" description="GSCFA" evidence="1">
    <location>
        <begin position="21"/>
        <end position="257"/>
    </location>
</feature>
<proteinExistence type="predicted"/>